<dbReference type="eggNOG" id="COG2865">
    <property type="taxonomic scope" value="Bacteria"/>
</dbReference>
<dbReference type="KEGG" id="pph:Ppha_2244"/>
<dbReference type="OrthoDB" id="9807907at2"/>
<proteinExistence type="predicted"/>
<dbReference type="RefSeq" id="WP_012508915.1">
    <property type="nucleotide sequence ID" value="NC_011060.1"/>
</dbReference>
<feature type="domain" description="Filamentation induced by cAMP protein Fic-like C-terminal" evidence="1">
    <location>
        <begin position="7"/>
        <end position="68"/>
    </location>
</feature>
<evidence type="ECO:0000313" key="3">
    <source>
        <dbReference type="Proteomes" id="UP000002724"/>
    </source>
</evidence>
<dbReference type="Gene3D" id="1.10.10.10">
    <property type="entry name" value="Winged helix-like DNA-binding domain superfamily/Winged helix DNA-binding domain"/>
    <property type="match status" value="1"/>
</dbReference>
<dbReference type="Proteomes" id="UP000002724">
    <property type="component" value="Chromosome"/>
</dbReference>
<dbReference type="STRING" id="324925.Ppha_2244"/>
<gene>
    <name evidence="2" type="ordered locus">Ppha_2244</name>
</gene>
<sequence>MAPGWHQVEIVLSSCEKPATVQQLMTIMEWKDRSKFREKYVNPLLEEDILAMTVSEKPTSSRQQYTLTEKGRRLLADIRKTS</sequence>
<reference evidence="2 3" key="1">
    <citation type="submission" date="2008-06" db="EMBL/GenBank/DDBJ databases">
        <title>Complete sequence of Pelodictyon phaeoclathratiforme BU-1.</title>
        <authorList>
            <consortium name="US DOE Joint Genome Institute"/>
            <person name="Lucas S."/>
            <person name="Copeland A."/>
            <person name="Lapidus A."/>
            <person name="Glavina del Rio T."/>
            <person name="Dalin E."/>
            <person name="Tice H."/>
            <person name="Bruce D."/>
            <person name="Goodwin L."/>
            <person name="Pitluck S."/>
            <person name="Schmutz J."/>
            <person name="Larimer F."/>
            <person name="Land M."/>
            <person name="Hauser L."/>
            <person name="Kyrpides N."/>
            <person name="Mikhailova N."/>
            <person name="Liu Z."/>
            <person name="Li T."/>
            <person name="Zhao F."/>
            <person name="Overmann J."/>
            <person name="Bryant D.A."/>
            <person name="Richardson P."/>
        </authorList>
    </citation>
    <scope>NUCLEOTIDE SEQUENCE [LARGE SCALE GENOMIC DNA]</scope>
    <source>
        <strain evidence="3">DSM 5477 / BU-1</strain>
    </source>
</reference>
<keyword evidence="3" id="KW-1185">Reference proteome</keyword>
<dbReference type="HOGENOM" id="CLU_156235_1_1_10"/>
<evidence type="ECO:0000313" key="2">
    <source>
        <dbReference type="EMBL" id="ACF44439.1"/>
    </source>
</evidence>
<accession>B4SDS1</accession>
<dbReference type="Pfam" id="PF21247">
    <property type="entry name" value="Fic-like_C"/>
    <property type="match status" value="1"/>
</dbReference>
<organism evidence="2 3">
    <name type="scientific">Pelodictyon phaeoclathratiforme (strain DSM 5477 / BU-1)</name>
    <dbReference type="NCBI Taxonomy" id="324925"/>
    <lineage>
        <taxon>Bacteria</taxon>
        <taxon>Pseudomonadati</taxon>
        <taxon>Chlorobiota</taxon>
        <taxon>Chlorobiia</taxon>
        <taxon>Chlorobiales</taxon>
        <taxon>Chlorobiaceae</taxon>
        <taxon>Chlorobium/Pelodictyon group</taxon>
        <taxon>Pelodictyon</taxon>
    </lineage>
</organism>
<dbReference type="AlphaFoldDB" id="B4SDS1"/>
<dbReference type="EMBL" id="CP001110">
    <property type="protein sequence ID" value="ACF44439.1"/>
    <property type="molecule type" value="Genomic_DNA"/>
</dbReference>
<name>B4SDS1_PELPB</name>
<dbReference type="InterPro" id="IPR036388">
    <property type="entry name" value="WH-like_DNA-bd_sf"/>
</dbReference>
<dbReference type="InterPro" id="IPR049514">
    <property type="entry name" value="Fic-like_C"/>
</dbReference>
<evidence type="ECO:0000259" key="1">
    <source>
        <dbReference type="Pfam" id="PF21247"/>
    </source>
</evidence>
<protein>
    <submittedName>
        <fullName evidence="2">Putative transcriptional regulator</fullName>
    </submittedName>
</protein>